<dbReference type="PANTHER" id="PTHR40076">
    <property type="entry name" value="MEMBRANE PROTEIN-RELATED"/>
    <property type="match status" value="1"/>
</dbReference>
<dbReference type="AlphaFoldDB" id="A0A1M5SC42"/>
<gene>
    <name evidence="2" type="ORF">SAMN02745245_01142</name>
</gene>
<proteinExistence type="predicted"/>
<dbReference type="OrthoDB" id="9784844at2"/>
<keyword evidence="1" id="KW-0812">Transmembrane</keyword>
<feature type="transmembrane region" description="Helical" evidence="1">
    <location>
        <begin position="235"/>
        <end position="260"/>
    </location>
</feature>
<dbReference type="EMBL" id="FQXI01000007">
    <property type="protein sequence ID" value="SHH36031.1"/>
    <property type="molecule type" value="Genomic_DNA"/>
</dbReference>
<protein>
    <submittedName>
        <fullName evidence="2">Uncharacterized protein</fullName>
    </submittedName>
</protein>
<sequence>MWTREELKNNAKRFLKFSLFKAVIVCLIFAIFVNILNGNSILDNTKNVVNRNISSIDENNSKYVENYDEKFKSPENNTTFDLNLNGNNLNVYNFIEKYLPKSLADNFLFTGKLSIVISNTIFWFILMAIFILRIFIINPLRIGRARFFLNGYDGDAKISYLFSSFKDGSWLKISLKLFVRDLYIILWSLLLLVPGIVKSYQYYFVDYILAEDPNLSISDAISLSSNMTSGEKYDIFILDLSFIGWQILASILLNLGYILLNPYMQATFASLYIFDRDKLKNVEIENLNAD</sequence>
<dbReference type="InterPro" id="IPR010380">
    <property type="entry name" value="DUF975"/>
</dbReference>
<evidence type="ECO:0000256" key="1">
    <source>
        <dbReference type="SAM" id="Phobius"/>
    </source>
</evidence>
<keyword evidence="1" id="KW-1133">Transmembrane helix</keyword>
<feature type="transmembrane region" description="Helical" evidence="1">
    <location>
        <begin position="14"/>
        <end position="36"/>
    </location>
</feature>
<evidence type="ECO:0000313" key="2">
    <source>
        <dbReference type="EMBL" id="SHH36031.1"/>
    </source>
</evidence>
<dbReference type="Proteomes" id="UP000184032">
    <property type="component" value="Unassembled WGS sequence"/>
</dbReference>
<dbReference type="PANTHER" id="PTHR40076:SF1">
    <property type="entry name" value="MEMBRANE PROTEIN"/>
    <property type="match status" value="1"/>
</dbReference>
<evidence type="ECO:0000313" key="3">
    <source>
        <dbReference type="Proteomes" id="UP000184032"/>
    </source>
</evidence>
<dbReference type="Pfam" id="PF06161">
    <property type="entry name" value="DUF975"/>
    <property type="match status" value="1"/>
</dbReference>
<keyword evidence="1" id="KW-0472">Membrane</keyword>
<keyword evidence="3" id="KW-1185">Reference proteome</keyword>
<accession>A0A1M5SC42</accession>
<organism evidence="2 3">
    <name type="scientific">Anaerosphaera aminiphila DSM 21120</name>
    <dbReference type="NCBI Taxonomy" id="1120995"/>
    <lineage>
        <taxon>Bacteria</taxon>
        <taxon>Bacillati</taxon>
        <taxon>Bacillota</taxon>
        <taxon>Tissierellia</taxon>
        <taxon>Tissierellales</taxon>
        <taxon>Peptoniphilaceae</taxon>
        <taxon>Anaerosphaera</taxon>
    </lineage>
</organism>
<reference evidence="2 3" key="1">
    <citation type="submission" date="2016-11" db="EMBL/GenBank/DDBJ databases">
        <authorList>
            <person name="Jaros S."/>
            <person name="Januszkiewicz K."/>
            <person name="Wedrychowicz H."/>
        </authorList>
    </citation>
    <scope>NUCLEOTIDE SEQUENCE [LARGE SCALE GENOMIC DNA]</scope>
    <source>
        <strain evidence="2 3">DSM 21120</strain>
    </source>
</reference>
<dbReference type="RefSeq" id="WP_073184588.1">
    <property type="nucleotide sequence ID" value="NZ_FQXI01000007.1"/>
</dbReference>
<name>A0A1M5SC42_9FIRM</name>
<feature type="transmembrane region" description="Helical" evidence="1">
    <location>
        <begin position="182"/>
        <end position="203"/>
    </location>
</feature>
<feature type="transmembrane region" description="Helical" evidence="1">
    <location>
        <begin position="113"/>
        <end position="136"/>
    </location>
</feature>